<proteinExistence type="predicted"/>
<dbReference type="RefSeq" id="WP_245439404.1">
    <property type="nucleotide sequence ID" value="NZ_BJYU01000058.1"/>
</dbReference>
<protein>
    <recommendedName>
        <fullName evidence="3">Excalibur calcium-binding domain-containing protein</fullName>
    </recommendedName>
</protein>
<keyword evidence="2" id="KW-0472">Membrane</keyword>
<feature type="domain" description="Excalibur calcium-binding" evidence="3">
    <location>
        <begin position="81"/>
        <end position="117"/>
    </location>
</feature>
<accession>A0A512BW85</accession>
<evidence type="ECO:0000313" key="5">
    <source>
        <dbReference type="Proteomes" id="UP000321085"/>
    </source>
</evidence>
<dbReference type="Pfam" id="PF05901">
    <property type="entry name" value="Excalibur"/>
    <property type="match status" value="1"/>
</dbReference>
<keyword evidence="2" id="KW-0812">Transmembrane</keyword>
<gene>
    <name evidence="4" type="ORF">MAE02_39150</name>
</gene>
<keyword evidence="2" id="KW-1133">Transmembrane helix</keyword>
<sequence>MKALPKKWRVHQGRDPEAELHNLKRRFQAVSGRFHRTVRLRRMYRLLKMAGIAAVASFAITWISMSFSPWPLLTTLRHLAAFPHCNAARAVDLAPANRGEPGYWQHHDRDKDGKSCEPWTMP</sequence>
<name>A0A512BW85_9HYPH</name>
<evidence type="ECO:0000259" key="3">
    <source>
        <dbReference type="SMART" id="SM00894"/>
    </source>
</evidence>
<evidence type="ECO:0000256" key="2">
    <source>
        <dbReference type="SAM" id="Phobius"/>
    </source>
</evidence>
<dbReference type="EMBL" id="BJYU01000058">
    <property type="protein sequence ID" value="GEO16219.1"/>
    <property type="molecule type" value="Genomic_DNA"/>
</dbReference>
<evidence type="ECO:0000313" key="4">
    <source>
        <dbReference type="EMBL" id="GEO16219.1"/>
    </source>
</evidence>
<comment type="caution">
    <text evidence="4">The sequence shown here is derived from an EMBL/GenBank/DDBJ whole genome shotgun (WGS) entry which is preliminary data.</text>
</comment>
<keyword evidence="5" id="KW-1185">Reference proteome</keyword>
<feature type="compositionally biased region" description="Basic and acidic residues" evidence="1">
    <location>
        <begin position="105"/>
        <end position="115"/>
    </location>
</feature>
<organism evidence="4 5">
    <name type="scientific">Microvirga aerophila</name>
    <dbReference type="NCBI Taxonomy" id="670291"/>
    <lineage>
        <taxon>Bacteria</taxon>
        <taxon>Pseudomonadati</taxon>
        <taxon>Pseudomonadota</taxon>
        <taxon>Alphaproteobacteria</taxon>
        <taxon>Hyphomicrobiales</taxon>
        <taxon>Methylobacteriaceae</taxon>
        <taxon>Microvirga</taxon>
    </lineage>
</organism>
<dbReference type="AlphaFoldDB" id="A0A512BW85"/>
<dbReference type="SMART" id="SM00894">
    <property type="entry name" value="Excalibur"/>
    <property type="match status" value="1"/>
</dbReference>
<feature type="region of interest" description="Disordered" evidence="1">
    <location>
        <begin position="100"/>
        <end position="122"/>
    </location>
</feature>
<evidence type="ECO:0000256" key="1">
    <source>
        <dbReference type="SAM" id="MobiDB-lite"/>
    </source>
</evidence>
<reference evidence="4 5" key="1">
    <citation type="submission" date="2019-07" db="EMBL/GenBank/DDBJ databases">
        <title>Whole genome shotgun sequence of Microvirga aerophila NBRC 106136.</title>
        <authorList>
            <person name="Hosoyama A."/>
            <person name="Uohara A."/>
            <person name="Ohji S."/>
            <person name="Ichikawa N."/>
        </authorList>
    </citation>
    <scope>NUCLEOTIDE SEQUENCE [LARGE SCALE GENOMIC DNA]</scope>
    <source>
        <strain evidence="4 5">NBRC 106136</strain>
    </source>
</reference>
<feature type="transmembrane region" description="Helical" evidence="2">
    <location>
        <begin position="46"/>
        <end position="65"/>
    </location>
</feature>
<dbReference type="Proteomes" id="UP000321085">
    <property type="component" value="Unassembled WGS sequence"/>
</dbReference>
<dbReference type="InterPro" id="IPR008613">
    <property type="entry name" value="Excalibur_Ca-bd_domain"/>
</dbReference>